<organism evidence="2 3">
    <name type="scientific">Rhamnella rubrinervis</name>
    <dbReference type="NCBI Taxonomy" id="2594499"/>
    <lineage>
        <taxon>Eukaryota</taxon>
        <taxon>Viridiplantae</taxon>
        <taxon>Streptophyta</taxon>
        <taxon>Embryophyta</taxon>
        <taxon>Tracheophyta</taxon>
        <taxon>Spermatophyta</taxon>
        <taxon>Magnoliopsida</taxon>
        <taxon>eudicotyledons</taxon>
        <taxon>Gunneridae</taxon>
        <taxon>Pentapetalae</taxon>
        <taxon>rosids</taxon>
        <taxon>fabids</taxon>
        <taxon>Rosales</taxon>
        <taxon>Rhamnaceae</taxon>
        <taxon>rhamnoid group</taxon>
        <taxon>Rhamneae</taxon>
        <taxon>Rhamnella</taxon>
    </lineage>
</organism>
<sequence>MIGRADMKDQKQRRYERLGCHKRLSTAVGFPLSYRYESVFGGEGRAVPDPSRPARRPALAAGAASAIRRPAGWGWDPCPTTEPILFEFWIHFADFPCLHCSIDGVHLGDDAVMSAAGRGGHFRSSGFSRREAAGHQRRRGALPAWTLPPICTAALRGLAPSFRDRRALLLIGAALATANFVCGLRLSEETGGNQLLGGSISLSPYPVRRAICASVSLRASTSFLRPPASGIVHHLWVRGMLSSNPSGRSRSIGGATRGSRRSASLRLTGLLAVGFAHMSDSLVRVSRRANGKPGQRERVRDAPRRSQPRSRRQRLRA</sequence>
<comment type="caution">
    <text evidence="2">The sequence shown here is derived from an EMBL/GenBank/DDBJ whole genome shotgun (WGS) entry which is preliminary data.</text>
</comment>
<name>A0A8K0MSG2_9ROSA</name>
<evidence type="ECO:0000256" key="1">
    <source>
        <dbReference type="SAM" id="MobiDB-lite"/>
    </source>
</evidence>
<dbReference type="AlphaFoldDB" id="A0A8K0MSG2"/>
<dbReference type="Proteomes" id="UP000796880">
    <property type="component" value="Unassembled WGS sequence"/>
</dbReference>
<evidence type="ECO:0000313" key="3">
    <source>
        <dbReference type="Proteomes" id="UP000796880"/>
    </source>
</evidence>
<dbReference type="EMBL" id="VOIH02000001">
    <property type="protein sequence ID" value="KAF3456967.1"/>
    <property type="molecule type" value="Genomic_DNA"/>
</dbReference>
<proteinExistence type="predicted"/>
<feature type="region of interest" description="Disordered" evidence="1">
    <location>
        <begin position="286"/>
        <end position="317"/>
    </location>
</feature>
<feature type="compositionally biased region" description="Basic residues" evidence="1">
    <location>
        <begin position="306"/>
        <end position="317"/>
    </location>
</feature>
<evidence type="ECO:0000313" key="2">
    <source>
        <dbReference type="EMBL" id="KAF3456967.1"/>
    </source>
</evidence>
<gene>
    <name evidence="2" type="ORF">FNV43_RR01623</name>
</gene>
<reference evidence="2" key="1">
    <citation type="submission" date="2020-03" db="EMBL/GenBank/DDBJ databases">
        <title>A high-quality chromosome-level genome assembly of a woody plant with both climbing and erect habits, Rhamnella rubrinervis.</title>
        <authorList>
            <person name="Lu Z."/>
            <person name="Yang Y."/>
            <person name="Zhu X."/>
            <person name="Sun Y."/>
        </authorList>
    </citation>
    <scope>NUCLEOTIDE SEQUENCE</scope>
    <source>
        <strain evidence="2">BYM</strain>
        <tissue evidence="2">Leaf</tissue>
    </source>
</reference>
<accession>A0A8K0MSG2</accession>
<keyword evidence="3" id="KW-1185">Reference proteome</keyword>
<feature type="compositionally biased region" description="Basic and acidic residues" evidence="1">
    <location>
        <begin position="294"/>
        <end position="304"/>
    </location>
</feature>
<protein>
    <submittedName>
        <fullName evidence="2">Uncharacterized protein</fullName>
    </submittedName>
</protein>